<dbReference type="SUPFAM" id="SSF53850">
    <property type="entry name" value="Periplasmic binding protein-like II"/>
    <property type="match status" value="1"/>
</dbReference>
<keyword evidence="10" id="KW-1185">Reference proteome</keyword>
<organism evidence="9 10">
    <name type="scientific">Elysia chlorotica</name>
    <name type="common">Eastern emerald elysia</name>
    <name type="synonym">Sea slug</name>
    <dbReference type="NCBI Taxonomy" id="188477"/>
    <lineage>
        <taxon>Eukaryota</taxon>
        <taxon>Metazoa</taxon>
        <taxon>Spiralia</taxon>
        <taxon>Lophotrochozoa</taxon>
        <taxon>Mollusca</taxon>
        <taxon>Gastropoda</taxon>
        <taxon>Heterobranchia</taxon>
        <taxon>Euthyneura</taxon>
        <taxon>Panpulmonata</taxon>
        <taxon>Sacoglossa</taxon>
        <taxon>Placobranchoidea</taxon>
        <taxon>Plakobranchidae</taxon>
        <taxon>Elysia</taxon>
    </lineage>
</organism>
<keyword evidence="3 8" id="KW-0812">Transmembrane</keyword>
<dbReference type="PANTHER" id="PTHR42643">
    <property type="entry name" value="IONOTROPIC RECEPTOR 20A-RELATED"/>
    <property type="match status" value="1"/>
</dbReference>
<dbReference type="EMBL" id="RQTK01000330">
    <property type="protein sequence ID" value="RUS81573.1"/>
    <property type="molecule type" value="Genomic_DNA"/>
</dbReference>
<dbReference type="InterPro" id="IPR052192">
    <property type="entry name" value="Insect_Ionotropic_Sensory_Rcpt"/>
</dbReference>
<evidence type="ECO:0000256" key="3">
    <source>
        <dbReference type="ARBA" id="ARBA00022692"/>
    </source>
</evidence>
<dbReference type="Proteomes" id="UP000271974">
    <property type="component" value="Unassembled WGS sequence"/>
</dbReference>
<comment type="caution">
    <text evidence="9">The sequence shown here is derived from an EMBL/GenBank/DDBJ whole genome shotgun (WGS) entry which is preliminary data.</text>
</comment>
<comment type="subcellular location">
    <subcellularLocation>
        <location evidence="1">Cell membrane</location>
        <topology evidence="1">Multi-pass membrane protein</topology>
    </subcellularLocation>
</comment>
<evidence type="ECO:0000256" key="6">
    <source>
        <dbReference type="ARBA" id="ARBA00023170"/>
    </source>
</evidence>
<keyword evidence="2" id="KW-1003">Cell membrane</keyword>
<keyword evidence="6" id="KW-0675">Receptor</keyword>
<name>A0A3S0ZSD0_ELYCH</name>
<protein>
    <recommendedName>
        <fullName evidence="11">Ionotropic glutamate receptor C-terminal domain-containing protein</fullName>
    </recommendedName>
</protein>
<evidence type="ECO:0000313" key="10">
    <source>
        <dbReference type="Proteomes" id="UP000271974"/>
    </source>
</evidence>
<proteinExistence type="predicted"/>
<evidence type="ECO:0000313" key="9">
    <source>
        <dbReference type="EMBL" id="RUS81573.1"/>
    </source>
</evidence>
<dbReference type="OrthoDB" id="6153791at2759"/>
<accession>A0A3S0ZSD0</accession>
<evidence type="ECO:0000256" key="5">
    <source>
        <dbReference type="ARBA" id="ARBA00023136"/>
    </source>
</evidence>
<evidence type="ECO:0000256" key="1">
    <source>
        <dbReference type="ARBA" id="ARBA00004651"/>
    </source>
</evidence>
<reference evidence="9 10" key="1">
    <citation type="submission" date="2019-01" db="EMBL/GenBank/DDBJ databases">
        <title>A draft genome assembly of the solar-powered sea slug Elysia chlorotica.</title>
        <authorList>
            <person name="Cai H."/>
            <person name="Li Q."/>
            <person name="Fang X."/>
            <person name="Li J."/>
            <person name="Curtis N.E."/>
            <person name="Altenburger A."/>
            <person name="Shibata T."/>
            <person name="Feng M."/>
            <person name="Maeda T."/>
            <person name="Schwartz J.A."/>
            <person name="Shigenobu S."/>
            <person name="Lundholm N."/>
            <person name="Nishiyama T."/>
            <person name="Yang H."/>
            <person name="Hasebe M."/>
            <person name="Li S."/>
            <person name="Pierce S.K."/>
            <person name="Wang J."/>
        </authorList>
    </citation>
    <scope>NUCLEOTIDE SEQUENCE [LARGE SCALE GENOMIC DNA]</scope>
    <source>
        <strain evidence="9">EC2010</strain>
        <tissue evidence="9">Whole organism of an adult</tissue>
    </source>
</reference>
<dbReference type="Gene3D" id="1.10.287.70">
    <property type="match status" value="1"/>
</dbReference>
<evidence type="ECO:0000256" key="2">
    <source>
        <dbReference type="ARBA" id="ARBA00022475"/>
    </source>
</evidence>
<evidence type="ECO:0000256" key="4">
    <source>
        <dbReference type="ARBA" id="ARBA00022989"/>
    </source>
</evidence>
<dbReference type="PANTHER" id="PTHR42643:SF24">
    <property type="entry name" value="IONOTROPIC RECEPTOR 60A"/>
    <property type="match status" value="1"/>
</dbReference>
<dbReference type="GO" id="GO:0005886">
    <property type="term" value="C:plasma membrane"/>
    <property type="evidence" value="ECO:0007669"/>
    <property type="project" value="UniProtKB-SubCell"/>
</dbReference>
<evidence type="ECO:0008006" key="11">
    <source>
        <dbReference type="Google" id="ProtNLM"/>
    </source>
</evidence>
<feature type="transmembrane region" description="Helical" evidence="8">
    <location>
        <begin position="125"/>
        <end position="144"/>
    </location>
</feature>
<keyword evidence="5 8" id="KW-0472">Membrane</keyword>
<keyword evidence="4 8" id="KW-1133">Transmembrane helix</keyword>
<gene>
    <name evidence="9" type="ORF">EGW08_010674</name>
</gene>
<evidence type="ECO:0000256" key="8">
    <source>
        <dbReference type="SAM" id="Phobius"/>
    </source>
</evidence>
<evidence type="ECO:0000256" key="7">
    <source>
        <dbReference type="ARBA" id="ARBA00023180"/>
    </source>
</evidence>
<sequence>MNGRHLVFLSKEWENFLAFHDDEGATRYSGLLSDLADVLSTSMNFTFSFQPDPKVSRNMSWDDLRDLLISGGIGDSLFSLFYTTASITFNFSQPQPIFHVNMTGTYVSKPHARVVFSISAVDPKLFIFSAIVFMLVLIIYSCLLKFSKMYSSGNTITEARNVQARFGRAYLRTFLHQTWDMMFSLLGSCFSQGNVPQSLLFSGNCFLFSWCMFVLTLTAVFKGHITSSLIKVQPSPPFRTFRELAARTDYRWGHHRTSTFFPVMAAARGGTLSQLYSGMMRFARDDPAVIAPDLADLMIKAAGDEHFVVIIDSFYLKEFLHSEKIGHVKVIPDSLGINGLAPALPRDSELTQFMSEHILALHETHMFNVIVENMFRRLEENKSTPNATVDAQKDENVQIHDVKAENRIDISIA</sequence>
<feature type="transmembrane region" description="Helical" evidence="8">
    <location>
        <begin position="199"/>
        <end position="221"/>
    </location>
</feature>
<keyword evidence="7" id="KW-0325">Glycoprotein</keyword>
<dbReference type="AlphaFoldDB" id="A0A3S0ZSD0"/>
<feature type="transmembrane region" description="Helical" evidence="8">
    <location>
        <begin position="67"/>
        <end position="89"/>
    </location>
</feature>